<dbReference type="EMBL" id="CP010899">
    <property type="protein sequence ID" value="ALA98020.1"/>
    <property type="molecule type" value="Genomic_DNA"/>
</dbReference>
<gene>
    <name evidence="2" type="ORF">SKUN_001134</name>
</gene>
<sequence length="224" mass="27399">MAGQIFERSGWVKKNNIKIWKKFHELKLSRVILKDFKTFDKKDILIKNFVYLLRLNNLDEQEYFDSIILIKLVLIYYHIQYIRHTGVKREQEQILKVIKELKNKIFVNYLDDNYEEIIFANNEIINSKIKMYYNFNLLYNFIANVFYQPFVNLPNHELYFNYGYYLVFLIYLTVMIKLLKDSSNVEIYKIKLDVTAYCHYLIGKITPLYFNNFVQQINYFLQKY</sequence>
<organism evidence="2 3">
    <name type="scientific">Spiroplasma kunkelii CR2-3x</name>
    <dbReference type="NCBI Taxonomy" id="273035"/>
    <lineage>
        <taxon>Bacteria</taxon>
        <taxon>Bacillati</taxon>
        <taxon>Mycoplasmatota</taxon>
        <taxon>Mollicutes</taxon>
        <taxon>Entomoplasmatales</taxon>
        <taxon>Spiroplasmataceae</taxon>
        <taxon>Spiroplasma</taxon>
    </lineage>
</organism>
<keyword evidence="1" id="KW-0472">Membrane</keyword>
<feature type="transmembrane region" description="Helical" evidence="1">
    <location>
        <begin position="131"/>
        <end position="150"/>
    </location>
</feature>
<reference evidence="2 3" key="1">
    <citation type="journal article" date="2015" name="Genome Announc.">
        <title>Complete Genome Sequence of Spiroplasma kunkelii Strain CR2-3x, Causal Agent of Corn Stunt Disease in Zea mays L.</title>
        <authorList>
            <person name="Davis R.E."/>
            <person name="Shao J."/>
            <person name="Dally E.L."/>
            <person name="Zhao Y."/>
            <person name="Gasparich G.E."/>
            <person name="Gaynor B.J."/>
            <person name="Athey J.C."/>
            <person name="Harrison N.A."/>
            <person name="Donofrio N."/>
        </authorList>
    </citation>
    <scope>NUCLEOTIDE SEQUENCE [LARGE SCALE GENOMIC DNA]</scope>
    <source>
        <strain evidence="2 3">CR2-3x</strain>
    </source>
</reference>
<dbReference type="Proteomes" id="UP000062963">
    <property type="component" value="Chromosome"/>
</dbReference>
<evidence type="ECO:0000256" key="1">
    <source>
        <dbReference type="SAM" id="Phobius"/>
    </source>
</evidence>
<dbReference type="OrthoDB" id="390233at2"/>
<dbReference type="KEGG" id="skn:SKUN_001134"/>
<proteinExistence type="predicted"/>
<evidence type="ECO:0000313" key="3">
    <source>
        <dbReference type="Proteomes" id="UP000062963"/>
    </source>
</evidence>
<protein>
    <submittedName>
        <fullName evidence="2">Uncharacterized protein</fullName>
    </submittedName>
</protein>
<keyword evidence="3" id="KW-1185">Reference proteome</keyword>
<keyword evidence="1" id="KW-1133">Transmembrane helix</keyword>
<feature type="transmembrane region" description="Helical" evidence="1">
    <location>
        <begin position="162"/>
        <end position="179"/>
    </location>
</feature>
<dbReference type="AlphaFoldDB" id="A0A0K2JHE5"/>
<accession>A0A0K2JHE5</accession>
<name>A0A0K2JHE5_SPIKU</name>
<dbReference type="RefSeq" id="WP_053391148.1">
    <property type="nucleotide sequence ID" value="NZ_CP010899.1"/>
</dbReference>
<evidence type="ECO:0000313" key="2">
    <source>
        <dbReference type="EMBL" id="ALA98020.1"/>
    </source>
</evidence>
<dbReference type="PATRIC" id="fig|273035.7.peg.1399"/>
<dbReference type="STRING" id="273035.SKUN_001134"/>
<keyword evidence="1" id="KW-0812">Transmembrane</keyword>